<dbReference type="PANTHER" id="PTHR12346:SF0">
    <property type="entry name" value="SIN3A, ISOFORM G"/>
    <property type="match status" value="1"/>
</dbReference>
<keyword evidence="5" id="KW-0832">Ubl conjugation</keyword>
<evidence type="ECO:0000256" key="10">
    <source>
        <dbReference type="ARBA" id="ARBA00061899"/>
    </source>
</evidence>
<feature type="compositionally biased region" description="Low complexity" evidence="14">
    <location>
        <begin position="265"/>
        <end position="293"/>
    </location>
</feature>
<dbReference type="InterPro" id="IPR036600">
    <property type="entry name" value="PAH_sf"/>
</dbReference>
<feature type="compositionally biased region" description="Low complexity" evidence="14">
    <location>
        <begin position="321"/>
        <end position="364"/>
    </location>
</feature>
<feature type="region of interest" description="Disordered" evidence="14">
    <location>
        <begin position="1015"/>
        <end position="1038"/>
    </location>
</feature>
<organism evidence="16 17">
    <name type="scientific">Chironomus riparius</name>
    <dbReference type="NCBI Taxonomy" id="315576"/>
    <lineage>
        <taxon>Eukaryota</taxon>
        <taxon>Metazoa</taxon>
        <taxon>Ecdysozoa</taxon>
        <taxon>Arthropoda</taxon>
        <taxon>Hexapoda</taxon>
        <taxon>Insecta</taxon>
        <taxon>Pterygota</taxon>
        <taxon>Neoptera</taxon>
        <taxon>Endopterygota</taxon>
        <taxon>Diptera</taxon>
        <taxon>Nematocera</taxon>
        <taxon>Chironomoidea</taxon>
        <taxon>Chironomidae</taxon>
        <taxon>Chironominae</taxon>
        <taxon>Chironomus</taxon>
    </lineage>
</organism>
<feature type="domain" description="Histone deacetylase interacting" evidence="15">
    <location>
        <begin position="705"/>
        <end position="805"/>
    </location>
</feature>
<name>A0A9N9RZP7_9DIPT</name>
<protein>
    <recommendedName>
        <fullName evidence="11">Paired amphipathic helix protein Sin3b</fullName>
    </recommendedName>
    <alternativeName>
        <fullName evidence="12">Histone deacetylase complex subunit Sin3b</fullName>
    </alternativeName>
    <alternativeName>
        <fullName evidence="13">Transcriptional corepressor Sin3b</fullName>
    </alternativeName>
</protein>
<dbReference type="FunFam" id="1.20.1160.11:FF:000005">
    <property type="entry name" value="SIN3 transcription regulator family member B"/>
    <property type="match status" value="1"/>
</dbReference>
<dbReference type="EMBL" id="OU895879">
    <property type="protein sequence ID" value="CAG9808038.1"/>
    <property type="molecule type" value="Genomic_DNA"/>
</dbReference>
<evidence type="ECO:0000256" key="2">
    <source>
        <dbReference type="ARBA" id="ARBA00022491"/>
    </source>
</evidence>
<accession>A0A9N9RZP7</accession>
<evidence type="ECO:0000256" key="13">
    <source>
        <dbReference type="ARBA" id="ARBA00081273"/>
    </source>
</evidence>
<dbReference type="OrthoDB" id="10265969at2759"/>
<evidence type="ECO:0000256" key="5">
    <source>
        <dbReference type="ARBA" id="ARBA00022843"/>
    </source>
</evidence>
<dbReference type="GO" id="GO:0070822">
    <property type="term" value="C:Sin3-type complex"/>
    <property type="evidence" value="ECO:0007669"/>
    <property type="project" value="TreeGrafter"/>
</dbReference>
<evidence type="ECO:0000259" key="15">
    <source>
        <dbReference type="SMART" id="SM00761"/>
    </source>
</evidence>
<dbReference type="InterPro" id="IPR013194">
    <property type="entry name" value="HDAC_interact_dom"/>
</dbReference>
<reference evidence="16" key="2">
    <citation type="submission" date="2022-10" db="EMBL/GenBank/DDBJ databases">
        <authorList>
            <consortium name="ENA_rothamsted_submissions"/>
            <consortium name="culmorum"/>
            <person name="King R."/>
        </authorList>
    </citation>
    <scope>NUCLEOTIDE SEQUENCE</scope>
</reference>
<dbReference type="SUPFAM" id="SSF47762">
    <property type="entry name" value="PAH2 domain"/>
    <property type="match status" value="3"/>
</dbReference>
<evidence type="ECO:0000256" key="1">
    <source>
        <dbReference type="ARBA" id="ARBA00004123"/>
    </source>
</evidence>
<keyword evidence="2" id="KW-0678">Repressor</keyword>
<evidence type="ECO:0000256" key="3">
    <source>
        <dbReference type="ARBA" id="ARBA00022553"/>
    </source>
</evidence>
<dbReference type="Gene3D" id="1.20.1160.11">
    <property type="entry name" value="Paired amphipathic helix"/>
    <property type="match status" value="3"/>
</dbReference>
<gene>
    <name evidence="16" type="ORF">CHIRRI_LOCUS10884</name>
</gene>
<sequence>MKKRVDEIQNFHGTAAARSGVSSGATRILTPPQHGVQISPNTAQSQYQILNIREPTQSIQYTYTSAINSSNIQKNNISQQQPSQNPTVHTVSAGSVNITSTIRSKPTTSGNITPTLTSPTSTAAIPAQNVTGQNFPRLKVEDALSYLDQVKYKFGNQPQVYNDFLDIMKEFKSQSIDTPGVIQRVSNLFKGHPELIVGFNTFLPPGYKIEVQANDQGFAYQVSVSVPSPSATGNTTIQTQHSPPTKFIQSTGHIIQQPPVNLISSHSQSIHIQPSSQQQQSQQEQRSSSAVQQNHLSTISTMSQNFSRAERSTDRQQLPAASSTNIQSNTQQSTTTTVAVTTTTTAAPQQSNTQQQQPTATTPVCNETSGSHRIQPIFQNDNQPVQFNQAIVYVNKIKCRFQEQPEKYKHFLRILHKYQNEQRRKDNSGKGGSPLTETEVFKQVAHLFDNQEDLLREFGQFLPDASPTTTPNVLINKTPSSFSESSDKLNSSTLGAQHSNIKQIGNNISRNNIINTIELFQANNNDKDFHLGSFANLAREKDANRNHMNASNQKYGSINSSVSGLKRSPGSAGIQINHLNRSHDRGEPPIKRHKPVFRDVSYADASRSGTLQDYAFFDKVREALKSSDVYDNFLRCLTLFNQEIVSKSELMTLITPFLSKEPELLKRFQEFLKFSAAPEPIPLSVAQRQEHRTQTDTAAEIDVTQCKRLGTSYCALPKTSEAKKCSGRTPLCREVLNDTWVSFPSWSEDSTFNTSRKTQYEEFIYRCEDERFELDVVIETNSATIRVLEGVQKKMSKMSADELSRFKLDDSLGGTSQTIHQRALRRIYGDKSPDIIEGLKKNPNVAVPVVLRRLKAKEEEWREAQKGFNQQWREQNEKYYLKSLDHQGINFKHADTKALRSKSLMNQIETAYEERNEGNNGEALPGPHLILHYKDKSILDDAANLLIHHVKRQTGIQKLEKARIKHILRQFVPELFFAPRQPLSDDEKEDVFPFSVEDNSKDDGKSTMKNTHNFVHTEKSNGNGSKTNCTDGSTEQNNKDCPNSNYCDRVLEAGDEIKVEIKTDPDAPQSTNVQAAFGSELLPLHANSKHPDEAYTLFFSNSNWYYFLRLHAILCDRLRTMYERTQILASEEEKHKTNRRESVAIALRLKPQNEFEIPDYYPAFLDMLKSLLDGNMDASTYEDKLRDMYGIHAYIAFTLDRVVSNAVRQLQFCVTERNALECFEIYQMESKNNATGGLCATAYKRASAELAYQRKVESSLQEETYFKVFIYKIDCRVTIEMLENDSEETSANNFEQGQSTSKYIERYTNPSLGGENARSSSRNNSINGTSFGISLEVKTEKNDHDLESSFRKPLFLKRNVRQFNKKLSTMSENENGDSKNIAYSSTITSSSSSVVQITSTSNESSTTTVTSSLATSSSSSILTTSSSSVPPTLVASKAQESFGISNRAVERIGQSNAFKEFFIDDQEQVKFNYQTYKTVFCNTTNKGYILYRYNSLKRSKQTHPNITKSMDQKFNVYLQKWLSKNSSELQRLTITDWLLGRNQSNFLPCKTIVKKDNNLLETPYCTYNRYKVEHSSNINENIITK</sequence>
<keyword evidence="6" id="KW-0805">Transcription regulation</keyword>
<dbReference type="InterPro" id="IPR031693">
    <property type="entry name" value="Sin3_C"/>
</dbReference>
<dbReference type="FunFam" id="1.20.1160.11:FF:000001">
    <property type="entry name" value="Paired amphipathic helix protein Sin3"/>
    <property type="match status" value="1"/>
</dbReference>
<comment type="subcellular location">
    <subcellularLocation>
        <location evidence="1">Nucleus</location>
    </subcellularLocation>
</comment>
<dbReference type="InterPro" id="IPR003822">
    <property type="entry name" value="PAH"/>
</dbReference>
<evidence type="ECO:0000256" key="7">
    <source>
        <dbReference type="ARBA" id="ARBA00023163"/>
    </source>
</evidence>
<comment type="subunit">
    <text evidence="10">Component of the SIN3B complex, which includes SIN3B, HDAC2 or HDAC1, PHF12 and MORF4L1. Interacts with FOXK1/MNF, MXI, MAD, NCOR1 and SAP30. Interaction with SUDS3 enhances the interaction with HDAC1 to form a complex. Interacts with CRY1, HCFC1, MAD3, MAD4, MAEL, REST, RNF220 and SETDB1. Interacts with C6orf89. Interacts with MYT1L.</text>
</comment>
<evidence type="ECO:0000313" key="17">
    <source>
        <dbReference type="Proteomes" id="UP001153620"/>
    </source>
</evidence>
<keyword evidence="8" id="KW-0539">Nucleus</keyword>
<feature type="region of interest" description="Disordered" evidence="14">
    <location>
        <begin position="16"/>
        <end position="39"/>
    </location>
</feature>
<evidence type="ECO:0000313" key="16">
    <source>
        <dbReference type="EMBL" id="CAG9808038.1"/>
    </source>
</evidence>
<proteinExistence type="predicted"/>
<dbReference type="GO" id="GO:0003714">
    <property type="term" value="F:transcription corepressor activity"/>
    <property type="evidence" value="ECO:0007669"/>
    <property type="project" value="InterPro"/>
</dbReference>
<evidence type="ECO:0000256" key="8">
    <source>
        <dbReference type="ARBA" id="ARBA00023242"/>
    </source>
</evidence>
<evidence type="ECO:0000256" key="9">
    <source>
        <dbReference type="ARBA" id="ARBA00054574"/>
    </source>
</evidence>
<comment type="function">
    <text evidence="9">Acts as a transcriptional repressor. Interacts with MXI1 to repress MYC responsive genes and antagonize MYC oncogenic activities. Interacts with MAD-MAX heterodimers by binding to MAD. The heterodimer then represses transcription by tethering SIN3B to DNA. Also forms a complex with FOXK1 which represses transcription. With FOXK1, regulates cell cycle progression probably by repressing cell cycle inhibitor genes expression. As part of the SIN3B complex represses transcription and counteracts the histone acetyltransferase activity of EP300 through the recognition H3K27ac marks by PHF12 and the activity of the histone deacetylase HDAC2. SIN3B complex is recruited downstream of the constitutively active genes transcriptional start sites through interaction with histones and mitigates histone acetylation and RNA polymerase II progression within transcribed regions contributing to the regulation of transcription.</text>
</comment>
<reference evidence="16" key="1">
    <citation type="submission" date="2022-01" db="EMBL/GenBank/DDBJ databases">
        <authorList>
            <person name="King R."/>
        </authorList>
    </citation>
    <scope>NUCLEOTIDE SEQUENCE</scope>
</reference>
<feature type="region of interest" description="Disordered" evidence="14">
    <location>
        <begin position="99"/>
        <end position="120"/>
    </location>
</feature>
<evidence type="ECO:0000256" key="12">
    <source>
        <dbReference type="ARBA" id="ARBA00075095"/>
    </source>
</evidence>
<dbReference type="PANTHER" id="PTHR12346">
    <property type="entry name" value="SIN3B-RELATED"/>
    <property type="match status" value="1"/>
</dbReference>
<dbReference type="Pfam" id="PF02671">
    <property type="entry name" value="PAH"/>
    <property type="match status" value="3"/>
</dbReference>
<dbReference type="Proteomes" id="UP001153620">
    <property type="component" value="Chromosome 3"/>
</dbReference>
<feature type="compositionally biased region" description="Polar residues" evidence="14">
    <location>
        <begin position="99"/>
        <end position="111"/>
    </location>
</feature>
<dbReference type="Pfam" id="PF08295">
    <property type="entry name" value="Sin3_corepress"/>
    <property type="match status" value="1"/>
</dbReference>
<dbReference type="Pfam" id="PF16879">
    <property type="entry name" value="Sin3a_C"/>
    <property type="match status" value="1"/>
</dbReference>
<evidence type="ECO:0000256" key="6">
    <source>
        <dbReference type="ARBA" id="ARBA00023015"/>
    </source>
</evidence>
<dbReference type="InterPro" id="IPR039774">
    <property type="entry name" value="Sin3-like"/>
</dbReference>
<keyword evidence="17" id="KW-1185">Reference proteome</keyword>
<dbReference type="GO" id="GO:0000122">
    <property type="term" value="P:negative regulation of transcription by RNA polymerase II"/>
    <property type="evidence" value="ECO:0007669"/>
    <property type="project" value="TreeGrafter"/>
</dbReference>
<keyword evidence="4" id="KW-0677">Repeat</keyword>
<evidence type="ECO:0000256" key="4">
    <source>
        <dbReference type="ARBA" id="ARBA00022737"/>
    </source>
</evidence>
<feature type="compositionally biased region" description="Polar residues" evidence="14">
    <location>
        <begin position="294"/>
        <end position="307"/>
    </location>
</feature>
<keyword evidence="3" id="KW-0597">Phosphoprotein</keyword>
<evidence type="ECO:0000256" key="11">
    <source>
        <dbReference type="ARBA" id="ARBA00068511"/>
    </source>
</evidence>
<keyword evidence="7" id="KW-0804">Transcription</keyword>
<evidence type="ECO:0000256" key="14">
    <source>
        <dbReference type="SAM" id="MobiDB-lite"/>
    </source>
</evidence>
<dbReference type="FunFam" id="1.20.1160.11:FF:000002">
    <property type="entry name" value="Paired amphipathic helix protein SIN3"/>
    <property type="match status" value="1"/>
</dbReference>
<feature type="region of interest" description="Disordered" evidence="14">
    <location>
        <begin position="265"/>
        <end position="370"/>
    </location>
</feature>
<dbReference type="SMART" id="SM00761">
    <property type="entry name" value="HDAC_interact"/>
    <property type="match status" value="1"/>
</dbReference>